<dbReference type="EMBL" id="LCRN01000001">
    <property type="protein sequence ID" value="KKW37120.1"/>
    <property type="molecule type" value="Genomic_DNA"/>
</dbReference>
<dbReference type="InterPro" id="IPR000994">
    <property type="entry name" value="Pept_M24"/>
</dbReference>
<gene>
    <name evidence="2" type="ORF">UY82_C0001G0025</name>
</gene>
<dbReference type="Proteomes" id="UP000033865">
    <property type="component" value="Unassembled WGS sequence"/>
</dbReference>
<evidence type="ECO:0000313" key="3">
    <source>
        <dbReference type="Proteomes" id="UP000033865"/>
    </source>
</evidence>
<proteinExistence type="predicted"/>
<keyword evidence="2" id="KW-0031">Aminopeptidase</keyword>
<name>A0A0G1Y1W8_9BACT</name>
<dbReference type="AlphaFoldDB" id="A0A0G1Y1W8"/>
<evidence type="ECO:0000313" key="2">
    <source>
        <dbReference type="EMBL" id="KKW37120.1"/>
    </source>
</evidence>
<protein>
    <submittedName>
        <fullName evidence="2">Methionine aminopeptidase</fullName>
    </submittedName>
</protein>
<sequence>MRRGGKILSDALRVAVEMVAPGVKLSELNEAAEDYMRAQGATPSFLGYKTTKHDPPFPSAVCISVNDEIVHGCGN</sequence>
<keyword evidence="2" id="KW-0645">Protease</keyword>
<evidence type="ECO:0000259" key="1">
    <source>
        <dbReference type="Pfam" id="PF00557"/>
    </source>
</evidence>
<dbReference type="GO" id="GO:0070006">
    <property type="term" value="F:metalloaminopeptidase activity"/>
    <property type="evidence" value="ECO:0007669"/>
    <property type="project" value="TreeGrafter"/>
</dbReference>
<comment type="caution">
    <text evidence="2">The sequence shown here is derived from an EMBL/GenBank/DDBJ whole genome shotgun (WGS) entry which is preliminary data.</text>
</comment>
<accession>A0A0G1Y1W8</accession>
<organism evidence="2 3">
    <name type="scientific">Candidatus Uhrbacteria bacterium GW2011_GWC2_53_7</name>
    <dbReference type="NCBI Taxonomy" id="1618986"/>
    <lineage>
        <taxon>Bacteria</taxon>
        <taxon>Candidatus Uhriibacteriota</taxon>
    </lineage>
</organism>
<dbReference type="Pfam" id="PF00557">
    <property type="entry name" value="Peptidase_M24"/>
    <property type="match status" value="1"/>
</dbReference>
<feature type="domain" description="Peptidase M24" evidence="1">
    <location>
        <begin position="1"/>
        <end position="72"/>
    </location>
</feature>
<reference evidence="2 3" key="1">
    <citation type="journal article" date="2015" name="Nature">
        <title>rRNA introns, odd ribosomes, and small enigmatic genomes across a large radiation of phyla.</title>
        <authorList>
            <person name="Brown C.T."/>
            <person name="Hug L.A."/>
            <person name="Thomas B.C."/>
            <person name="Sharon I."/>
            <person name="Castelle C.J."/>
            <person name="Singh A."/>
            <person name="Wilkins M.J."/>
            <person name="Williams K.H."/>
            <person name="Banfield J.F."/>
        </authorList>
    </citation>
    <scope>NUCLEOTIDE SEQUENCE [LARGE SCALE GENOMIC DNA]</scope>
</reference>
<feature type="non-terminal residue" evidence="2">
    <location>
        <position position="75"/>
    </location>
</feature>
<dbReference type="PANTHER" id="PTHR43330">
    <property type="entry name" value="METHIONINE AMINOPEPTIDASE"/>
    <property type="match status" value="1"/>
</dbReference>
<dbReference type="Gene3D" id="3.90.230.10">
    <property type="entry name" value="Creatinase/methionine aminopeptidase superfamily"/>
    <property type="match status" value="1"/>
</dbReference>
<dbReference type="GO" id="GO:0005829">
    <property type="term" value="C:cytosol"/>
    <property type="evidence" value="ECO:0007669"/>
    <property type="project" value="TreeGrafter"/>
</dbReference>
<dbReference type="InterPro" id="IPR036005">
    <property type="entry name" value="Creatinase/aminopeptidase-like"/>
</dbReference>
<dbReference type="PANTHER" id="PTHR43330:SF27">
    <property type="entry name" value="METHIONINE AMINOPEPTIDASE"/>
    <property type="match status" value="1"/>
</dbReference>
<keyword evidence="2" id="KW-0378">Hydrolase</keyword>
<dbReference type="SUPFAM" id="SSF55920">
    <property type="entry name" value="Creatinase/aminopeptidase"/>
    <property type="match status" value="1"/>
</dbReference>